<proteinExistence type="predicted"/>
<organism evidence="1">
    <name type="scientific">Anguilla anguilla</name>
    <name type="common">European freshwater eel</name>
    <name type="synonym">Muraena anguilla</name>
    <dbReference type="NCBI Taxonomy" id="7936"/>
    <lineage>
        <taxon>Eukaryota</taxon>
        <taxon>Metazoa</taxon>
        <taxon>Chordata</taxon>
        <taxon>Craniata</taxon>
        <taxon>Vertebrata</taxon>
        <taxon>Euteleostomi</taxon>
        <taxon>Actinopterygii</taxon>
        <taxon>Neopterygii</taxon>
        <taxon>Teleostei</taxon>
        <taxon>Anguilliformes</taxon>
        <taxon>Anguillidae</taxon>
        <taxon>Anguilla</taxon>
    </lineage>
</organism>
<sequence>MTPSATEQRLRGSFAVKVGWGLWVLGRG</sequence>
<protein>
    <submittedName>
        <fullName evidence="1">Uncharacterized protein</fullName>
    </submittedName>
</protein>
<reference evidence="1" key="1">
    <citation type="submission" date="2014-11" db="EMBL/GenBank/DDBJ databases">
        <authorList>
            <person name="Amaro Gonzalez C."/>
        </authorList>
    </citation>
    <scope>NUCLEOTIDE SEQUENCE</scope>
</reference>
<accession>A0A0E9RXA5</accession>
<dbReference type="AlphaFoldDB" id="A0A0E9RXA5"/>
<name>A0A0E9RXA5_ANGAN</name>
<evidence type="ECO:0000313" key="1">
    <source>
        <dbReference type="EMBL" id="JAH33829.1"/>
    </source>
</evidence>
<dbReference type="EMBL" id="GBXM01074748">
    <property type="protein sequence ID" value="JAH33829.1"/>
    <property type="molecule type" value="Transcribed_RNA"/>
</dbReference>
<reference evidence="1" key="2">
    <citation type="journal article" date="2015" name="Fish Shellfish Immunol.">
        <title>Early steps in the European eel (Anguilla anguilla)-Vibrio vulnificus interaction in the gills: Role of the RtxA13 toxin.</title>
        <authorList>
            <person name="Callol A."/>
            <person name="Pajuelo D."/>
            <person name="Ebbesson L."/>
            <person name="Teles M."/>
            <person name="MacKenzie S."/>
            <person name="Amaro C."/>
        </authorList>
    </citation>
    <scope>NUCLEOTIDE SEQUENCE</scope>
</reference>